<evidence type="ECO:0000313" key="1">
    <source>
        <dbReference type="EMBL" id="GFH55945.1"/>
    </source>
</evidence>
<keyword evidence="2" id="KW-1185">Reference proteome</keyword>
<name>A0AAD3D3N2_9STRA</name>
<reference evidence="1 2" key="1">
    <citation type="journal article" date="2021" name="Sci. Rep.">
        <title>The genome of the diatom Chaetoceros tenuissimus carries an ancient integrated fragment of an extant virus.</title>
        <authorList>
            <person name="Hongo Y."/>
            <person name="Kimura K."/>
            <person name="Takaki Y."/>
            <person name="Yoshida Y."/>
            <person name="Baba S."/>
            <person name="Kobayashi G."/>
            <person name="Nagasaki K."/>
            <person name="Hano T."/>
            <person name="Tomaru Y."/>
        </authorList>
    </citation>
    <scope>NUCLEOTIDE SEQUENCE [LARGE SCALE GENOMIC DNA]</scope>
    <source>
        <strain evidence="1 2">NIES-3715</strain>
    </source>
</reference>
<dbReference type="EMBL" id="BLLK01000051">
    <property type="protein sequence ID" value="GFH55945.1"/>
    <property type="molecule type" value="Genomic_DNA"/>
</dbReference>
<proteinExistence type="predicted"/>
<protein>
    <submittedName>
        <fullName evidence="1">Uncharacterized protein</fullName>
    </submittedName>
</protein>
<evidence type="ECO:0000313" key="2">
    <source>
        <dbReference type="Proteomes" id="UP001054902"/>
    </source>
</evidence>
<dbReference type="Proteomes" id="UP001054902">
    <property type="component" value="Unassembled WGS sequence"/>
</dbReference>
<dbReference type="AlphaFoldDB" id="A0AAD3D3N2"/>
<gene>
    <name evidence="1" type="ORF">CTEN210_12421</name>
</gene>
<accession>A0AAD3D3N2</accession>
<comment type="caution">
    <text evidence="1">The sequence shown here is derived from an EMBL/GenBank/DDBJ whole genome shotgun (WGS) entry which is preliminary data.</text>
</comment>
<sequence length="607" mass="66253">MLLCNFGEKLIIAEIINSCPLPSLVVKFLEILAMVSFSKSATKYMLVNSILISAVRSSSSFSITKASKTMSKSSIFSRFGGFNFCNKSTNLAATRSLSTSEQYTEDAIGMAKKFNFDQFESLLTTGGDDRSLILPESGANKYHIRPVPIESHQIFRGSCTGNPPTKSAFEATKKFYEENLESIQSCQLDSALRDIFKEQRERLKKYLDLPEGAEVIIAPSGSDAEYLPIAIAKALHPDKKIVNGVTQLNEIGAGTAPASTGKFFSKYAPFLGDHGLDYLEGFDGIEGIVVGARNKDGSVVDAAQKMDEFEKEQIALGNYPIVHAVFGGKTGLRDTVMPSSIDKGDTSMAIVDACQGRFTLAEMKEWMDNDAIVLFTASKFFQAPPFCAAVIIPPSIAEKLSTADAPKEMLGANGLLGFVTDKELPSCMDSWKPYLNDDAINNVGLALRWQAGLYSMEKLESISDDERTALVDEWAAKVKNMVEENPNIDLFCVERSITSIRMAKDGDTSQWLNMGEARDLFRWMSLDVSEVVPDATEEEKKALATSGFIGQPVSVSEDFAIVRIALGVDSLYAYSQDKASTLAEDQMLVNKLGAIAKHFSTLKASGL</sequence>
<organism evidence="1 2">
    <name type="scientific">Chaetoceros tenuissimus</name>
    <dbReference type="NCBI Taxonomy" id="426638"/>
    <lineage>
        <taxon>Eukaryota</taxon>
        <taxon>Sar</taxon>
        <taxon>Stramenopiles</taxon>
        <taxon>Ochrophyta</taxon>
        <taxon>Bacillariophyta</taxon>
        <taxon>Coscinodiscophyceae</taxon>
        <taxon>Chaetocerotophycidae</taxon>
        <taxon>Chaetocerotales</taxon>
        <taxon>Chaetocerotaceae</taxon>
        <taxon>Chaetoceros</taxon>
    </lineage>
</organism>